<dbReference type="EC" id="6.3.4.3" evidence="8"/>
<evidence type="ECO:0000256" key="7">
    <source>
        <dbReference type="ARBA" id="ARBA00061363"/>
    </source>
</evidence>
<evidence type="ECO:0000256" key="5">
    <source>
        <dbReference type="ARBA" id="ARBA00022840"/>
    </source>
</evidence>
<dbReference type="FunFam" id="3.30.1510.10:FF:000001">
    <property type="entry name" value="Formate--tetrahydrofolate ligase"/>
    <property type="match status" value="1"/>
</dbReference>
<dbReference type="GO" id="GO:0035999">
    <property type="term" value="P:tetrahydrofolate interconversion"/>
    <property type="evidence" value="ECO:0007669"/>
    <property type="project" value="UniProtKB-UniRule"/>
</dbReference>
<gene>
    <name evidence="8" type="primary">fhs</name>
    <name evidence="9" type="ORF">H7313_04045</name>
</gene>
<dbReference type="InterPro" id="IPR000559">
    <property type="entry name" value="Formate_THF_ligase"/>
</dbReference>
<dbReference type="UniPathway" id="UPA00193"/>
<keyword evidence="5 8" id="KW-0067">ATP-binding</keyword>
<accession>A0A842J9P9</accession>
<dbReference type="FunFam" id="3.10.410.10:FF:000001">
    <property type="entry name" value="Putative formate--tetrahydrofolate ligase"/>
    <property type="match status" value="1"/>
</dbReference>
<keyword evidence="4 8" id="KW-0547">Nucleotide-binding</keyword>
<comment type="caution">
    <text evidence="9">The sequence shown here is derived from an EMBL/GenBank/DDBJ whole genome shotgun (WGS) entry which is preliminary data.</text>
</comment>
<name>A0A842J9P9_9ACTN</name>
<evidence type="ECO:0000256" key="6">
    <source>
        <dbReference type="ARBA" id="ARBA00049033"/>
    </source>
</evidence>
<dbReference type="Proteomes" id="UP000587396">
    <property type="component" value="Unassembled WGS sequence"/>
</dbReference>
<dbReference type="PROSITE" id="PS00722">
    <property type="entry name" value="FTHFS_2"/>
    <property type="match status" value="1"/>
</dbReference>
<keyword evidence="2 8" id="KW-0554">One-carbon metabolism</keyword>
<comment type="catalytic activity">
    <reaction evidence="6 8">
        <text>(6S)-5,6,7,8-tetrahydrofolate + formate + ATP = (6R)-10-formyltetrahydrofolate + ADP + phosphate</text>
        <dbReference type="Rhea" id="RHEA:20221"/>
        <dbReference type="ChEBI" id="CHEBI:15740"/>
        <dbReference type="ChEBI" id="CHEBI:30616"/>
        <dbReference type="ChEBI" id="CHEBI:43474"/>
        <dbReference type="ChEBI" id="CHEBI:57453"/>
        <dbReference type="ChEBI" id="CHEBI:195366"/>
        <dbReference type="ChEBI" id="CHEBI:456216"/>
        <dbReference type="EC" id="6.3.4.3"/>
    </reaction>
</comment>
<evidence type="ECO:0000256" key="1">
    <source>
        <dbReference type="ARBA" id="ARBA00004777"/>
    </source>
</evidence>
<dbReference type="Pfam" id="PF01268">
    <property type="entry name" value="FTHFS"/>
    <property type="match status" value="1"/>
</dbReference>
<evidence type="ECO:0000256" key="2">
    <source>
        <dbReference type="ARBA" id="ARBA00022563"/>
    </source>
</evidence>
<sequence>MLSDIEIAQATTPEPISAIAEKAGVPESYLEMYGTNKAKVDYNLLKDVEHTPGKLILVTAINPTPAGEGKTTTTVGLADALAKQGKNVVVALREPSLGPVFGIKGGAAGGGYAQVIPMEDINLHFTGDFHAIGAANNLLAALLDAHIHNGNELGIDVRKITWKRVVDMNDRQLRNIVDGLGGKAHGVPREDGFDITVASEVMAIFCLATSITDLKERLGRIVVGYTYDDKPVTAHDLHAEGAMTALLKDALKPNLVQTLEGTPAFVHGGPFANIAHGCNSIMATRMAMALGDYCVTEAGFGADLGAEKFLDIKCRLAGLAPDAVVVVATVRALKNHGGVAKADLNEENLEALEAGLPNLLQHVENITQVYHLPCVVAINAFPTDTPAELKLVEDKCRELGVNVALSEVWAKGGEGGQALATEVVRLCDEGDAEGRNASTFEFSYGDDLSLAEKIEAIAKRIYHADGVVFEPAAKKELAQLESLGFGGMPVCMAKTQYSFSDDASKLGAPRGFTVTVRQAKVSAGAGFVVALTGSIMTMPGLGKTPAAFKIDVDETGKISGLF</sequence>
<dbReference type="Gene3D" id="3.10.410.10">
    <property type="entry name" value="Formyltetrahydrofolate synthetase, domain 3"/>
    <property type="match status" value="1"/>
</dbReference>
<dbReference type="InterPro" id="IPR020628">
    <property type="entry name" value="Formate_THF_ligase_CS"/>
</dbReference>
<dbReference type="GO" id="GO:0004329">
    <property type="term" value="F:formate-tetrahydrofolate ligase activity"/>
    <property type="evidence" value="ECO:0007669"/>
    <property type="project" value="UniProtKB-UniRule"/>
</dbReference>
<evidence type="ECO:0000256" key="8">
    <source>
        <dbReference type="HAMAP-Rule" id="MF_01543"/>
    </source>
</evidence>
<keyword evidence="3 8" id="KW-0436">Ligase</keyword>
<dbReference type="EMBL" id="JACMSE010000002">
    <property type="protein sequence ID" value="MBC2888523.1"/>
    <property type="molecule type" value="Genomic_DNA"/>
</dbReference>
<evidence type="ECO:0000256" key="3">
    <source>
        <dbReference type="ARBA" id="ARBA00022598"/>
    </source>
</evidence>
<dbReference type="Gene3D" id="3.40.50.300">
    <property type="entry name" value="P-loop containing nucleotide triphosphate hydrolases"/>
    <property type="match status" value="1"/>
</dbReference>
<dbReference type="PROSITE" id="PS00721">
    <property type="entry name" value="FTHFS_1"/>
    <property type="match status" value="1"/>
</dbReference>
<feature type="binding site" evidence="8">
    <location>
        <begin position="64"/>
        <end position="71"/>
    </location>
    <ligand>
        <name>ATP</name>
        <dbReference type="ChEBI" id="CHEBI:30616"/>
    </ligand>
</feature>
<comment type="pathway">
    <text evidence="1 8">One-carbon metabolism; tetrahydrofolate interconversion.</text>
</comment>
<dbReference type="GO" id="GO:0005524">
    <property type="term" value="F:ATP binding"/>
    <property type="evidence" value="ECO:0007669"/>
    <property type="project" value="UniProtKB-UniRule"/>
</dbReference>
<proteinExistence type="inferred from homology"/>
<dbReference type="InterPro" id="IPR027417">
    <property type="entry name" value="P-loop_NTPase"/>
</dbReference>
<dbReference type="RefSeq" id="WP_185904493.1">
    <property type="nucleotide sequence ID" value="NZ_JACMSE010000002.1"/>
</dbReference>
<dbReference type="HAMAP" id="MF_01543">
    <property type="entry name" value="FTHFS"/>
    <property type="match status" value="1"/>
</dbReference>
<dbReference type="Gene3D" id="3.30.1510.10">
    <property type="entry name" value="Domain 2, N(10)-formyltetrahydrofolate synthetase"/>
    <property type="match status" value="1"/>
</dbReference>
<dbReference type="SUPFAM" id="SSF52540">
    <property type="entry name" value="P-loop containing nucleoside triphosphate hydrolases"/>
    <property type="match status" value="1"/>
</dbReference>
<protein>
    <recommendedName>
        <fullName evidence="8">Formate--tetrahydrofolate ligase</fullName>
        <ecNumber evidence="8">6.3.4.3</ecNumber>
    </recommendedName>
    <alternativeName>
        <fullName evidence="8">Formyltetrahydrofolate synthetase</fullName>
        <shortName evidence="8">FHS</shortName>
        <shortName evidence="8">FTHFS</shortName>
    </alternativeName>
</protein>
<comment type="similarity">
    <text evidence="7 8">Belongs to the formate--tetrahydrofolate ligase family.</text>
</comment>
<dbReference type="CDD" id="cd00477">
    <property type="entry name" value="FTHFS"/>
    <property type="match status" value="1"/>
</dbReference>
<dbReference type="NCBIfam" id="NF010030">
    <property type="entry name" value="PRK13505.1"/>
    <property type="match status" value="1"/>
</dbReference>
<reference evidence="9 10" key="1">
    <citation type="submission" date="2020-08" db="EMBL/GenBank/DDBJ databases">
        <authorList>
            <person name="Liu C."/>
            <person name="Sun Q."/>
        </authorList>
    </citation>
    <scope>NUCLEOTIDE SEQUENCE [LARGE SCALE GENOMIC DNA]</scope>
    <source>
        <strain evidence="9 10">N22</strain>
    </source>
</reference>
<organism evidence="9 10">
    <name type="scientific">Gordonibacter massiliensis</name>
    <name type="common">ex Traore et al. 2017</name>
    <dbReference type="NCBI Taxonomy" id="1841863"/>
    <lineage>
        <taxon>Bacteria</taxon>
        <taxon>Bacillati</taxon>
        <taxon>Actinomycetota</taxon>
        <taxon>Coriobacteriia</taxon>
        <taxon>Eggerthellales</taxon>
        <taxon>Eggerthellaceae</taxon>
        <taxon>Gordonibacter</taxon>
    </lineage>
</organism>
<dbReference type="AlphaFoldDB" id="A0A842J9P9"/>
<evidence type="ECO:0000313" key="10">
    <source>
        <dbReference type="Proteomes" id="UP000587396"/>
    </source>
</evidence>
<evidence type="ECO:0000256" key="4">
    <source>
        <dbReference type="ARBA" id="ARBA00022741"/>
    </source>
</evidence>
<evidence type="ECO:0000313" key="9">
    <source>
        <dbReference type="EMBL" id="MBC2888523.1"/>
    </source>
</evidence>
<keyword evidence="10" id="KW-1185">Reference proteome</keyword>